<dbReference type="SUPFAM" id="SSF52540">
    <property type="entry name" value="P-loop containing nucleoside triphosphate hydrolases"/>
    <property type="match status" value="1"/>
</dbReference>
<dbReference type="OrthoDB" id="674604at2759"/>
<keyword evidence="1" id="KW-0677">Repeat</keyword>
<dbReference type="InterPro" id="IPR007111">
    <property type="entry name" value="NACHT_NTPase"/>
</dbReference>
<proteinExistence type="predicted"/>
<dbReference type="InterPro" id="IPR029058">
    <property type="entry name" value="AB_hydrolase_fold"/>
</dbReference>
<protein>
    <recommendedName>
        <fullName evidence="2">NACHT domain-containing protein</fullName>
    </recommendedName>
</protein>
<dbReference type="Proteomes" id="UP000474640">
    <property type="component" value="Unassembled WGS sequence"/>
</dbReference>
<evidence type="ECO:0000313" key="4">
    <source>
        <dbReference type="Proteomes" id="UP000474640"/>
    </source>
</evidence>
<dbReference type="SUPFAM" id="SSF53474">
    <property type="entry name" value="alpha/beta-Hydrolases"/>
    <property type="match status" value="1"/>
</dbReference>
<evidence type="ECO:0000259" key="2">
    <source>
        <dbReference type="PROSITE" id="PS50837"/>
    </source>
</evidence>
<dbReference type="PANTHER" id="PTHR10039">
    <property type="entry name" value="AMELOGENIN"/>
    <property type="match status" value="1"/>
</dbReference>
<gene>
    <name evidence="3" type="ORF">TWF970_000699</name>
</gene>
<dbReference type="InterPro" id="IPR027417">
    <property type="entry name" value="P-loop_NTPase"/>
</dbReference>
<dbReference type="InterPro" id="IPR056884">
    <property type="entry name" value="NPHP3-like_N"/>
</dbReference>
<dbReference type="Pfam" id="PF24883">
    <property type="entry name" value="NPHP3_N"/>
    <property type="match status" value="1"/>
</dbReference>
<dbReference type="PROSITE" id="PS50837">
    <property type="entry name" value="NACHT"/>
    <property type="match status" value="1"/>
</dbReference>
<comment type="caution">
    <text evidence="3">The sequence shown here is derived from an EMBL/GenBank/DDBJ whole genome shotgun (WGS) entry which is preliminary data.</text>
</comment>
<dbReference type="PANTHER" id="PTHR10039:SF17">
    <property type="entry name" value="FUNGAL STAND N-TERMINAL GOODBYE DOMAIN-CONTAINING PROTEIN-RELATED"/>
    <property type="match status" value="1"/>
</dbReference>
<dbReference type="AlphaFoldDB" id="A0A7C8VH13"/>
<evidence type="ECO:0000313" key="3">
    <source>
        <dbReference type="EMBL" id="KAF3291486.1"/>
    </source>
</evidence>
<dbReference type="Gene3D" id="3.40.50.1820">
    <property type="entry name" value="alpha/beta hydrolase"/>
    <property type="match status" value="1"/>
</dbReference>
<accession>A0A7C8VH13</accession>
<feature type="domain" description="NACHT" evidence="2">
    <location>
        <begin position="382"/>
        <end position="528"/>
    </location>
</feature>
<evidence type="ECO:0000256" key="1">
    <source>
        <dbReference type="ARBA" id="ARBA00022737"/>
    </source>
</evidence>
<dbReference type="EMBL" id="JAABOJ010000001">
    <property type="protein sequence ID" value="KAF3291486.1"/>
    <property type="molecule type" value="Genomic_DNA"/>
</dbReference>
<dbReference type="Gene3D" id="3.40.50.300">
    <property type="entry name" value="P-loop containing nucleotide triphosphate hydrolases"/>
    <property type="match status" value="1"/>
</dbReference>
<reference evidence="3 4" key="1">
    <citation type="submission" date="2020-01" db="EMBL/GenBank/DDBJ databases">
        <authorList>
            <person name="Palmer J.M."/>
        </authorList>
    </citation>
    <scope>NUCLEOTIDE SEQUENCE [LARGE SCALE GENOMIC DNA]</scope>
    <source>
        <strain evidence="3 4">TWF970</strain>
    </source>
</reference>
<name>A0A7C8VH13_ORBOL</name>
<sequence>MATNKNRGAFRAVNISISTTEVEFRSALFDQLSNDEKESFELYLRLTPCCTDTETKIAIFKATHIEVPYNEAMYIEAKRTGVTRIGVVYIEAAYIETTHIKLAYIEAAIVALSGLNSNAYGSWVGPKVENVTSMWLQDFLSKDSDLKYCRTMIFGYNTKYRATAKFWIEDHVENLLTEINKARSTQTEQRRPLIFIGHSFGGTIITHAFVQASIEMIYKNIYDSVRGIIFFGVPFRSIYLEDVFFMVDDDETVGREGYELVQELGISGLEELLSAPANHSTIVKFGNEQDPTYRTVHDRLREVIQSAEAAAFRGLAKRKSPTTLRADQREAISEIRKQIPSAQNAAFDSYKDDGLDVKCHSRTRTELLCEIKEWARDPDGPYIYWLNGMAGTGKSTIARTLAQSFEEDGLLGASFFFKRGESERDNATRLFTTIATQLLSRVPDLIPHIQTAVDEEPEIAAKSLEKQFNNLILYPLENLGQVSLSLILVIDALDECEGDETIRQIIYLLAKIQALKTIHMRIFLTSRPELPIRLGFHKISSDTYKDIKLHDVPLATIGNDISTFLTARFSEMREEFNDCAIGNPLPKEWPGGDVIQKLTGVAIPLFIFAATICRFSGDKTEWDPEKRLMTVLEYGVVGASQLDQTYLPVLKQLEGGLPRQKLTRHLFGQEFREIIGSIIILADPLSITSLANLLGKSQNEIGSKLHHLHSVLNVPQDKNAPIRTLHLSFREFLVDPKKVGSDLWFWIDEKKAHSVITKRSLAILSTYLKQNICSLEFPGMKRKYLDTKIVNEHLPACVQYCCRYWIHHLKESCEFISDKHEVYTFLCTYFLYWIEALSLIGKSPECVRLIDVLSSITDVWYPAFRFRVTYVIPLFCIAAIYKH</sequence>
<organism evidence="3 4">
    <name type="scientific">Orbilia oligospora</name>
    <name type="common">Nematode-trapping fungus</name>
    <name type="synonym">Arthrobotrys oligospora</name>
    <dbReference type="NCBI Taxonomy" id="2813651"/>
    <lineage>
        <taxon>Eukaryota</taxon>
        <taxon>Fungi</taxon>
        <taxon>Dikarya</taxon>
        <taxon>Ascomycota</taxon>
        <taxon>Pezizomycotina</taxon>
        <taxon>Orbiliomycetes</taxon>
        <taxon>Orbiliales</taxon>
        <taxon>Orbiliaceae</taxon>
        <taxon>Orbilia</taxon>
    </lineage>
</organism>